<accession>A0AC35EVA4</accession>
<dbReference type="WBParaSite" id="PS1159_v2.g11042.t1">
    <property type="protein sequence ID" value="PS1159_v2.g11042.t1"/>
    <property type="gene ID" value="PS1159_v2.g11042"/>
</dbReference>
<name>A0AC35EVA4_9BILA</name>
<evidence type="ECO:0000313" key="1">
    <source>
        <dbReference type="Proteomes" id="UP000887580"/>
    </source>
</evidence>
<reference evidence="2" key="1">
    <citation type="submission" date="2022-11" db="UniProtKB">
        <authorList>
            <consortium name="WormBaseParasite"/>
        </authorList>
    </citation>
    <scope>IDENTIFICATION</scope>
</reference>
<sequence length="67" mass="7236">MFETFNVLLKISIFSPLLFICICLITLAATINLCAKKRDSGKLASNKSINVQSIKAVSSKKSVSPCS</sequence>
<organism evidence="1 2">
    <name type="scientific">Panagrolaimus sp. PS1159</name>
    <dbReference type="NCBI Taxonomy" id="55785"/>
    <lineage>
        <taxon>Eukaryota</taxon>
        <taxon>Metazoa</taxon>
        <taxon>Ecdysozoa</taxon>
        <taxon>Nematoda</taxon>
        <taxon>Chromadorea</taxon>
        <taxon>Rhabditida</taxon>
        <taxon>Tylenchina</taxon>
        <taxon>Panagrolaimomorpha</taxon>
        <taxon>Panagrolaimoidea</taxon>
        <taxon>Panagrolaimidae</taxon>
        <taxon>Panagrolaimus</taxon>
    </lineage>
</organism>
<evidence type="ECO:0000313" key="2">
    <source>
        <dbReference type="WBParaSite" id="PS1159_v2.g11042.t1"/>
    </source>
</evidence>
<dbReference type="Proteomes" id="UP000887580">
    <property type="component" value="Unplaced"/>
</dbReference>
<protein>
    <submittedName>
        <fullName evidence="2">ATP synthase F0 subunit 8</fullName>
    </submittedName>
</protein>
<proteinExistence type="predicted"/>